<accession>A0A0B4N1A6</accession>
<dbReference type="GO" id="GO:0016301">
    <property type="term" value="F:kinase activity"/>
    <property type="evidence" value="ECO:0007669"/>
    <property type="project" value="UniProtKB-KW"/>
</dbReference>
<dbReference type="EMBL" id="KJ631391">
    <property type="protein sequence ID" value="AIF26078.1"/>
    <property type="molecule type" value="Genomic_DNA"/>
</dbReference>
<evidence type="ECO:0000313" key="1">
    <source>
        <dbReference type="EMBL" id="AIF26078.1"/>
    </source>
</evidence>
<sequence length="89" mass="9390">MLELVAELGGTTTEELELEALDPGATEELDPKSPLPSTLELLTNQSTLDEEAATDGVSGDGESSEQALYIATAPAANIELNKIFFIIIL</sequence>
<reference evidence="1" key="1">
    <citation type="submission" date="2014-03" db="EMBL/GenBank/DDBJ databases">
        <title>A sequence of cellulolytic fosmid clone of goat rumen metagenome.</title>
        <authorList>
            <person name="Lee K.-T."/>
            <person name="Kim J.-Y."/>
            <person name="Kim Y.-J."/>
            <person name="Ahn J.-H."/>
            <person name="Park M.-N."/>
            <person name="Kim J.-H."/>
            <person name="Kim T.-H."/>
        </authorList>
    </citation>
    <scope>NUCLEOTIDE SEQUENCE</scope>
</reference>
<keyword evidence="1" id="KW-0418">Kinase</keyword>
<proteinExistence type="predicted"/>
<name>A0A0B4N1A6_9BACT</name>
<keyword evidence="1" id="KW-0808">Transferase</keyword>
<dbReference type="AlphaFoldDB" id="A0A0B4N1A6"/>
<organism evidence="1">
    <name type="scientific">uncultured bacterium Ad_125_H07_contig2</name>
    <dbReference type="NCBI Taxonomy" id="1489300"/>
    <lineage>
        <taxon>Bacteria</taxon>
        <taxon>environmental samples</taxon>
    </lineage>
</organism>
<protein>
    <submittedName>
        <fullName evidence="1">Putative CAMP-dependent protein kinase, beta-catalytic subunit</fullName>
    </submittedName>
</protein>